<reference evidence="2 3" key="1">
    <citation type="submission" date="2018-11" db="EMBL/GenBank/DDBJ databases">
        <title>Genomic Encyclopedia of Type Strains, Phase IV (KMG-IV): sequencing the most valuable type-strain genomes for metagenomic binning, comparative biology and taxonomic classification.</title>
        <authorList>
            <person name="Goeker M."/>
        </authorList>
    </citation>
    <scope>NUCLEOTIDE SEQUENCE [LARGE SCALE GENOMIC DNA]</scope>
    <source>
        <strain evidence="2 3">DSM 100316</strain>
    </source>
</reference>
<dbReference type="EMBL" id="RKHR01000003">
    <property type="protein sequence ID" value="ROS05732.1"/>
    <property type="molecule type" value="Genomic_DNA"/>
</dbReference>
<name>A0A3N2E1C6_9GAMM</name>
<proteinExistence type="predicted"/>
<organism evidence="2 3">
    <name type="scientific">Sinobacterium caligoides</name>
    <dbReference type="NCBI Taxonomy" id="933926"/>
    <lineage>
        <taxon>Bacteria</taxon>
        <taxon>Pseudomonadati</taxon>
        <taxon>Pseudomonadota</taxon>
        <taxon>Gammaproteobacteria</taxon>
        <taxon>Cellvibrionales</taxon>
        <taxon>Spongiibacteraceae</taxon>
        <taxon>Sinobacterium</taxon>
    </lineage>
</organism>
<evidence type="ECO:0000256" key="1">
    <source>
        <dbReference type="SAM" id="SignalP"/>
    </source>
</evidence>
<keyword evidence="1" id="KW-0732">Signal</keyword>
<dbReference type="RefSeq" id="WP_123711628.1">
    <property type="nucleotide sequence ID" value="NZ_RKHR01000003.1"/>
</dbReference>
<feature type="chain" id="PRO_5018099176" description="LysB family phage lysis regulatory protein" evidence="1">
    <location>
        <begin position="20"/>
        <end position="132"/>
    </location>
</feature>
<comment type="caution">
    <text evidence="2">The sequence shown here is derived from an EMBL/GenBank/DDBJ whole genome shotgun (WGS) entry which is preliminary data.</text>
</comment>
<gene>
    <name evidence="2" type="ORF">EDC56_1283</name>
</gene>
<evidence type="ECO:0000313" key="2">
    <source>
        <dbReference type="EMBL" id="ROS05732.1"/>
    </source>
</evidence>
<feature type="signal peptide" evidence="1">
    <location>
        <begin position="1"/>
        <end position="19"/>
    </location>
</feature>
<keyword evidence="3" id="KW-1185">Reference proteome</keyword>
<evidence type="ECO:0000313" key="3">
    <source>
        <dbReference type="Proteomes" id="UP000275394"/>
    </source>
</evidence>
<protein>
    <recommendedName>
        <fullName evidence="4">LysB family phage lysis regulatory protein</fullName>
    </recommendedName>
</protein>
<dbReference type="AlphaFoldDB" id="A0A3N2E1C6"/>
<evidence type="ECO:0008006" key="4">
    <source>
        <dbReference type="Google" id="ProtNLM"/>
    </source>
</evidence>
<accession>A0A3N2E1C6</accession>
<sequence>MGNRIIPTILLLAALVSHSAVYIAGKAVQHASDINAETKRQNEIEAMARRDQEKLSRQLNAAIASLAAEQLKKQQVKTKEVIKYVDKYHKALPNTRDCINRSGLLKLNNVTTPTLPAATSRSNGATTITSKI</sequence>
<dbReference type="Proteomes" id="UP000275394">
    <property type="component" value="Unassembled WGS sequence"/>
</dbReference>